<dbReference type="Proteomes" id="UP000185511">
    <property type="component" value="Chromosome"/>
</dbReference>
<evidence type="ECO:0000256" key="3">
    <source>
        <dbReference type="ARBA" id="ARBA00022806"/>
    </source>
</evidence>
<dbReference type="InterPro" id="IPR000212">
    <property type="entry name" value="DNA_helicase_UvrD/REP"/>
</dbReference>
<keyword evidence="3 5" id="KW-0347">Helicase</keyword>
<accession>A0AAC9PSU4</accession>
<proteinExistence type="predicted"/>
<organism evidence="8 9">
    <name type="scientific">Actinoalloteichus fjordicus</name>
    <dbReference type="NCBI Taxonomy" id="1612552"/>
    <lineage>
        <taxon>Bacteria</taxon>
        <taxon>Bacillati</taxon>
        <taxon>Actinomycetota</taxon>
        <taxon>Actinomycetes</taxon>
        <taxon>Pseudonocardiales</taxon>
        <taxon>Pseudonocardiaceae</taxon>
        <taxon>Actinoalloteichus</taxon>
    </lineage>
</organism>
<reference evidence="9" key="1">
    <citation type="submission" date="2016-06" db="EMBL/GenBank/DDBJ databases">
        <title>Complete genome sequence of Actinoalloteichus fjordicus DSM 46855 (=ADI127-17), type strain of the new species Actinoalloteichus fjordicus.</title>
        <authorList>
            <person name="Ruckert C."/>
            <person name="Nouioui I."/>
            <person name="Willmese J."/>
            <person name="van Wezel G."/>
            <person name="Klenk H.-P."/>
            <person name="Kalinowski J."/>
            <person name="Zotchev S.B."/>
        </authorList>
    </citation>
    <scope>NUCLEOTIDE SEQUENCE [LARGE SCALE GENOMIC DNA]</scope>
    <source>
        <strain evidence="9">ADI127-7</strain>
    </source>
</reference>
<dbReference type="Gene3D" id="3.40.50.300">
    <property type="entry name" value="P-loop containing nucleotide triphosphate hydrolases"/>
    <property type="match status" value="2"/>
</dbReference>
<feature type="binding site" evidence="5">
    <location>
        <begin position="22"/>
        <end position="29"/>
    </location>
    <ligand>
        <name>ATP</name>
        <dbReference type="ChEBI" id="CHEBI:30616"/>
    </ligand>
</feature>
<dbReference type="InterPro" id="IPR013986">
    <property type="entry name" value="DExx_box_DNA_helicase_dom_sf"/>
</dbReference>
<dbReference type="GO" id="GO:0003677">
    <property type="term" value="F:DNA binding"/>
    <property type="evidence" value="ECO:0007669"/>
    <property type="project" value="InterPro"/>
</dbReference>
<dbReference type="GO" id="GO:0016787">
    <property type="term" value="F:hydrolase activity"/>
    <property type="evidence" value="ECO:0007669"/>
    <property type="project" value="UniProtKB-UniRule"/>
</dbReference>
<evidence type="ECO:0000256" key="6">
    <source>
        <dbReference type="SAM" id="MobiDB-lite"/>
    </source>
</evidence>
<dbReference type="PANTHER" id="PTHR11070">
    <property type="entry name" value="UVRD / RECB / PCRA DNA HELICASE FAMILY MEMBER"/>
    <property type="match status" value="1"/>
</dbReference>
<dbReference type="InterPro" id="IPR014016">
    <property type="entry name" value="UvrD-like_ATP-bd"/>
</dbReference>
<keyword evidence="9" id="KW-1185">Reference proteome</keyword>
<keyword evidence="1 5" id="KW-0547">Nucleotide-binding</keyword>
<keyword evidence="4 5" id="KW-0067">ATP-binding</keyword>
<evidence type="ECO:0000256" key="1">
    <source>
        <dbReference type="ARBA" id="ARBA00022741"/>
    </source>
</evidence>
<dbReference type="PROSITE" id="PS51198">
    <property type="entry name" value="UVRD_HELICASE_ATP_BIND"/>
    <property type="match status" value="1"/>
</dbReference>
<dbReference type="EMBL" id="CP016076">
    <property type="protein sequence ID" value="APU15186.1"/>
    <property type="molecule type" value="Genomic_DNA"/>
</dbReference>
<evidence type="ECO:0000313" key="9">
    <source>
        <dbReference type="Proteomes" id="UP000185511"/>
    </source>
</evidence>
<evidence type="ECO:0000256" key="5">
    <source>
        <dbReference type="PROSITE-ProRule" id="PRU00560"/>
    </source>
</evidence>
<feature type="domain" description="UvrD-like helicase ATP-binding" evidence="7">
    <location>
        <begin position="1"/>
        <end position="280"/>
    </location>
</feature>
<evidence type="ECO:0000313" key="8">
    <source>
        <dbReference type="EMBL" id="APU15186.1"/>
    </source>
</evidence>
<dbReference type="AlphaFoldDB" id="A0AAC9PSU4"/>
<evidence type="ECO:0000256" key="2">
    <source>
        <dbReference type="ARBA" id="ARBA00022801"/>
    </source>
</evidence>
<dbReference type="GO" id="GO:0005524">
    <property type="term" value="F:ATP binding"/>
    <property type="evidence" value="ECO:0007669"/>
    <property type="project" value="UniProtKB-UniRule"/>
</dbReference>
<protein>
    <submittedName>
        <fullName evidence="8">UvrD-like helicase C-terminal domain/UvrD/REP helicase N-terminal domain</fullName>
    </submittedName>
</protein>
<dbReference type="Gene3D" id="1.10.10.160">
    <property type="match status" value="1"/>
</dbReference>
<dbReference type="KEGG" id="acad:UA74_15670"/>
<dbReference type="InterPro" id="IPR027417">
    <property type="entry name" value="P-loop_NTPase"/>
</dbReference>
<dbReference type="SUPFAM" id="SSF52540">
    <property type="entry name" value="P-loop containing nucleoside triphosphate hydrolases"/>
    <property type="match status" value="1"/>
</dbReference>
<evidence type="ECO:0000259" key="7">
    <source>
        <dbReference type="PROSITE" id="PS51198"/>
    </source>
</evidence>
<keyword evidence="2 5" id="KW-0378">Hydrolase</keyword>
<gene>
    <name evidence="8" type="ORF">UA74_15670</name>
</gene>
<dbReference type="GO" id="GO:0003678">
    <property type="term" value="F:DNA helicase activity"/>
    <property type="evidence" value="ECO:0007669"/>
    <property type="project" value="InterPro"/>
</dbReference>
<dbReference type="Pfam" id="PF00580">
    <property type="entry name" value="UvrD-helicase"/>
    <property type="match status" value="1"/>
</dbReference>
<feature type="region of interest" description="Disordered" evidence="6">
    <location>
        <begin position="469"/>
        <end position="496"/>
    </location>
</feature>
<name>A0AAC9PSU4_9PSEU</name>
<evidence type="ECO:0000256" key="4">
    <source>
        <dbReference type="ARBA" id="ARBA00022840"/>
    </source>
</evidence>
<dbReference type="RefSeq" id="WP_075740963.1">
    <property type="nucleotide sequence ID" value="NZ_CP016076.1"/>
</dbReference>
<sequence length="589" mass="64481">MTELTDEQRDAVTAPAPFTLYACPGAGKTHVIQARHLADPPALLRGGRALLSFTQVASEEIRSRCVTAGRPDMVNHPHFVGTLDGFLWQFLVRPYLPSGTEWRRLDSWARLPAAKTSIRIGSDVIDLNEVPFTLDHHGRETIRFDIAATSVIQKIGDDADVRREWQRRALRVRNGLRGQGYLTGHDVRQLARRYLQTRPDDVLPPVRSRFREVVVDEAQDCSRTDLFLLDALHGAGVPLILVADPDQAIYAWRDADPTSLQQLSAKLGPPMRLTRNHRSSPVICSLAATLRSGGRPADTAAGPHAAEGTPVVILPTTFSTSRRGLGQDQPQHTTSERPITEVFTELAAQESIAPADCVITAERRADLPGGSSRSWTSENPATLLARAWRTVRAPHASAAALQEAARAAAYRLTAYWYPTTKDSLETISTRHRLPLRTALRHGYALLHHLPAPTSTWTAQVNTAVQAWPAPADATPNSRTGLLRGEPTVPRPSPAGLGTLGVRIDNVHQLKGSEADAVLLLLPSNDAVRRWRHGDAAHDGTLRNWYVAVTRARRLLGVAVPDVLTHDLQVLLSAAGTPHRVHLGEPVGLW</sequence>